<dbReference type="Pfam" id="PF25392">
    <property type="entry name" value="MS_channel_TM1"/>
    <property type="match status" value="1"/>
</dbReference>
<dbReference type="Pfam" id="PF00924">
    <property type="entry name" value="MS_channel_2nd"/>
    <property type="match status" value="1"/>
</dbReference>
<dbReference type="InterPro" id="IPR057485">
    <property type="entry name" value="YbiO-like_TM1"/>
</dbReference>
<feature type="transmembrane region" description="Helical" evidence="8">
    <location>
        <begin position="183"/>
        <end position="212"/>
    </location>
</feature>
<dbReference type="OrthoDB" id="9814206at2"/>
<keyword evidence="14" id="KW-1185">Reference proteome</keyword>
<dbReference type="InterPro" id="IPR049142">
    <property type="entry name" value="MS_channel_1st"/>
</dbReference>
<keyword evidence="4 8" id="KW-0812">Transmembrane</keyword>
<keyword evidence="5 8" id="KW-1133">Transmembrane helix</keyword>
<dbReference type="InterPro" id="IPR010920">
    <property type="entry name" value="LSM_dom_sf"/>
</dbReference>
<name>A0A1H9VTT1_9RHOB</name>
<feature type="signal peptide" evidence="9">
    <location>
        <begin position="1"/>
        <end position="29"/>
    </location>
</feature>
<dbReference type="SUPFAM" id="SSF82861">
    <property type="entry name" value="Mechanosensitive channel protein MscS (YggB), transmembrane region"/>
    <property type="match status" value="1"/>
</dbReference>
<dbReference type="InterPro" id="IPR045276">
    <property type="entry name" value="YbiO_bact"/>
</dbReference>
<feature type="transmembrane region" description="Helical" evidence="8">
    <location>
        <begin position="297"/>
        <end position="315"/>
    </location>
</feature>
<dbReference type="InterPro" id="IPR023408">
    <property type="entry name" value="MscS_beta-dom_sf"/>
</dbReference>
<comment type="similarity">
    <text evidence="2">Belongs to the MscS (TC 1.A.23) family.</text>
</comment>
<feature type="transmembrane region" description="Helical" evidence="8">
    <location>
        <begin position="552"/>
        <end position="570"/>
    </location>
</feature>
<dbReference type="EMBL" id="FOGU01000008">
    <property type="protein sequence ID" value="SES24924.1"/>
    <property type="molecule type" value="Genomic_DNA"/>
</dbReference>
<dbReference type="SUPFAM" id="SSF82689">
    <property type="entry name" value="Mechanosensitive channel protein MscS (YggB), C-terminal domain"/>
    <property type="match status" value="1"/>
</dbReference>
<evidence type="ECO:0000259" key="12">
    <source>
        <dbReference type="Pfam" id="PF25392"/>
    </source>
</evidence>
<dbReference type="InterPro" id="IPR011014">
    <property type="entry name" value="MscS_channel_TM-2"/>
</dbReference>
<evidence type="ECO:0000313" key="13">
    <source>
        <dbReference type="EMBL" id="SES24924.1"/>
    </source>
</evidence>
<dbReference type="InterPro" id="IPR006685">
    <property type="entry name" value="MscS_channel_2nd"/>
</dbReference>
<organism evidence="13 14">
    <name type="scientific">Tranquillimonas rosea</name>
    <dbReference type="NCBI Taxonomy" id="641238"/>
    <lineage>
        <taxon>Bacteria</taxon>
        <taxon>Pseudomonadati</taxon>
        <taxon>Pseudomonadota</taxon>
        <taxon>Alphaproteobacteria</taxon>
        <taxon>Rhodobacterales</taxon>
        <taxon>Roseobacteraceae</taxon>
        <taxon>Tranquillimonas</taxon>
    </lineage>
</organism>
<dbReference type="PANTHER" id="PTHR30460">
    <property type="entry name" value="MODERATE CONDUCTANCE MECHANOSENSITIVE CHANNEL YBIO"/>
    <property type="match status" value="1"/>
</dbReference>
<evidence type="ECO:0000256" key="6">
    <source>
        <dbReference type="ARBA" id="ARBA00023136"/>
    </source>
</evidence>
<keyword evidence="6 8" id="KW-0472">Membrane</keyword>
<feature type="domain" description="Moderate conductance mechanosensitive channel YbiO-like transmembrane helix 1" evidence="12">
    <location>
        <begin position="394"/>
        <end position="471"/>
    </location>
</feature>
<dbReference type="Gene3D" id="2.30.30.60">
    <property type="match status" value="1"/>
</dbReference>
<dbReference type="Proteomes" id="UP000198885">
    <property type="component" value="Unassembled WGS sequence"/>
</dbReference>
<evidence type="ECO:0000256" key="7">
    <source>
        <dbReference type="SAM" id="MobiDB-lite"/>
    </source>
</evidence>
<evidence type="ECO:0000259" key="10">
    <source>
        <dbReference type="Pfam" id="PF00924"/>
    </source>
</evidence>
<gene>
    <name evidence="13" type="ORF">SAMN04490244_10884</name>
</gene>
<proteinExistence type="inferred from homology"/>
<evidence type="ECO:0000256" key="2">
    <source>
        <dbReference type="ARBA" id="ARBA00008017"/>
    </source>
</evidence>
<reference evidence="13 14" key="1">
    <citation type="submission" date="2016-10" db="EMBL/GenBank/DDBJ databases">
        <authorList>
            <person name="de Groot N.N."/>
        </authorList>
    </citation>
    <scope>NUCLEOTIDE SEQUENCE [LARGE SCALE GENOMIC DNA]</scope>
    <source>
        <strain evidence="13 14">DSM 23042</strain>
    </source>
</reference>
<evidence type="ECO:0000313" key="14">
    <source>
        <dbReference type="Proteomes" id="UP000198885"/>
    </source>
</evidence>
<dbReference type="GO" id="GO:0008381">
    <property type="term" value="F:mechanosensitive monoatomic ion channel activity"/>
    <property type="evidence" value="ECO:0007669"/>
    <property type="project" value="InterPro"/>
</dbReference>
<feature type="transmembrane region" description="Helical" evidence="8">
    <location>
        <begin position="449"/>
        <end position="471"/>
    </location>
</feature>
<feature type="compositionally biased region" description="Acidic residues" evidence="7">
    <location>
        <begin position="333"/>
        <end position="344"/>
    </location>
</feature>
<evidence type="ECO:0000256" key="9">
    <source>
        <dbReference type="SAM" id="SignalP"/>
    </source>
</evidence>
<feature type="transmembrane region" description="Helical" evidence="8">
    <location>
        <begin position="483"/>
        <end position="505"/>
    </location>
</feature>
<dbReference type="RefSeq" id="WP_092694693.1">
    <property type="nucleotide sequence ID" value="NZ_FOGU01000008.1"/>
</dbReference>
<evidence type="ECO:0000256" key="8">
    <source>
        <dbReference type="SAM" id="Phobius"/>
    </source>
</evidence>
<protein>
    <submittedName>
        <fullName evidence="13">Small-conductance mechanosensitive channel</fullName>
    </submittedName>
</protein>
<evidence type="ECO:0000259" key="11">
    <source>
        <dbReference type="Pfam" id="PF21088"/>
    </source>
</evidence>
<evidence type="ECO:0000256" key="4">
    <source>
        <dbReference type="ARBA" id="ARBA00022692"/>
    </source>
</evidence>
<feature type="region of interest" description="Disordered" evidence="7">
    <location>
        <begin position="755"/>
        <end position="789"/>
    </location>
</feature>
<dbReference type="AlphaFoldDB" id="A0A1H9VTT1"/>
<evidence type="ECO:0000256" key="5">
    <source>
        <dbReference type="ARBA" id="ARBA00022989"/>
    </source>
</evidence>
<feature type="region of interest" description="Disordered" evidence="7">
    <location>
        <begin position="331"/>
        <end position="354"/>
    </location>
</feature>
<feature type="domain" description="Mechanosensitive ion channel MscS" evidence="10">
    <location>
        <begin position="573"/>
        <end position="636"/>
    </location>
</feature>
<evidence type="ECO:0000256" key="3">
    <source>
        <dbReference type="ARBA" id="ARBA00022475"/>
    </source>
</evidence>
<dbReference type="SUPFAM" id="SSF50182">
    <property type="entry name" value="Sm-like ribonucleoproteins"/>
    <property type="match status" value="1"/>
</dbReference>
<feature type="transmembrane region" description="Helical" evidence="8">
    <location>
        <begin position="526"/>
        <end position="546"/>
    </location>
</feature>
<feature type="domain" description="Mechanosensitive ion channel transmembrane helices 2/3" evidence="11">
    <location>
        <begin position="533"/>
        <end position="571"/>
    </location>
</feature>
<dbReference type="InterPro" id="IPR011066">
    <property type="entry name" value="MscS_channel_C_sf"/>
</dbReference>
<keyword evidence="9" id="KW-0732">Signal</keyword>
<dbReference type="GO" id="GO:0005886">
    <property type="term" value="C:plasma membrane"/>
    <property type="evidence" value="ECO:0007669"/>
    <property type="project" value="UniProtKB-SubCell"/>
</dbReference>
<feature type="transmembrane region" description="Helical" evidence="8">
    <location>
        <begin position="145"/>
        <end position="163"/>
    </location>
</feature>
<dbReference type="Gene3D" id="3.30.70.100">
    <property type="match status" value="1"/>
</dbReference>
<dbReference type="Gene3D" id="1.10.287.1260">
    <property type="match status" value="1"/>
</dbReference>
<comment type="subcellular location">
    <subcellularLocation>
        <location evidence="1">Cell membrane</location>
        <topology evidence="1">Multi-pass membrane protein</topology>
    </subcellularLocation>
</comment>
<accession>A0A1H9VTT1</accession>
<feature type="chain" id="PRO_5011761026" evidence="9">
    <location>
        <begin position="30"/>
        <end position="789"/>
    </location>
</feature>
<feature type="transmembrane region" description="Helical" evidence="8">
    <location>
        <begin position="357"/>
        <end position="379"/>
    </location>
</feature>
<feature type="transmembrane region" description="Helical" evidence="8">
    <location>
        <begin position="391"/>
        <end position="412"/>
    </location>
</feature>
<dbReference type="PANTHER" id="PTHR30460:SF0">
    <property type="entry name" value="MODERATE CONDUCTANCE MECHANOSENSITIVE CHANNEL YBIO"/>
    <property type="match status" value="1"/>
</dbReference>
<sequence length="789" mass="84622">MGEMFFRRVLAALVLVTALALAPFGAATAQTAEGTPSESEAPEASPAQALIDILQDDSARTELIDELQRIAEDGAEEQLGSDTPLTVPTEETSIGRQLAELTQEVAQTAAGQAASLWQTLTQAPDAFDGLDGSELGVLLEAFGDLLLAIVITVVLFIVLRRLAIPFYRRMGASADRSGLVRTVLIFIASAVIEVVVVVLAWAIGYAAILAVLGEFGQIGIRQSLYLNAFLAVELVKVAIRLVLSPATGGLRLVPLGDAAAQYLSRRANLVVGVLGYGFLLIVPILNQSVSYSAGRSFSALLSVIVILFVAGLVIARRKAVSGWLMAEIASEPEPGEADPEADAEETLKPPRRRTGPAATLAQAWHWLALGYLAVMMVIVLSRPTRVVFDALWGSAKVVLVLFVGVALSGMLARAIARGITLPEDVNAKLPLLEKRLNQFVPKTLTVVRVLILIVGLAVICDVVGLLDFSAWLDGDVGARVLQALFSVAGILIVAFALWLALTSWVDYRLNAEYGRVPTPREQTLLTLLKNAATIALIILTLMFVLAEIGLNIGPLLASAGVLGLAIGFGAQKMVQDIITGVFIQFENAMNVGDVVTVGGVTGAVEKLTVRSVSLRDLQGVFHIIPFSSVDMVSNYMRDFSYHVADMGIAYREDYEEAKQAMFDAFDELRQDPEQSVNILGDLEWFGLNSFGDSAIVLRGRIKTVPGTQWGVGRAYNAVLKRVFDERGIEIPFPHQTIYFGEAKDGTSTKLRIAETHDDTADPVGHAPAGETLEGEIDSRVTDAPQDGED</sequence>
<feature type="transmembrane region" description="Helical" evidence="8">
    <location>
        <begin position="267"/>
        <end position="285"/>
    </location>
</feature>
<dbReference type="Pfam" id="PF21088">
    <property type="entry name" value="MS_channel_1st"/>
    <property type="match status" value="1"/>
</dbReference>
<keyword evidence="3" id="KW-1003">Cell membrane</keyword>
<dbReference type="STRING" id="641238.SAMN04490244_10884"/>
<evidence type="ECO:0000256" key="1">
    <source>
        <dbReference type="ARBA" id="ARBA00004651"/>
    </source>
</evidence>